<name>A0A916JD45_9BACT</name>
<dbReference type="PANTHER" id="PTHR30273">
    <property type="entry name" value="PERIPLASMIC SIGNAL SENSOR AND SIGMA FACTOR ACTIVATOR FECR-RELATED"/>
    <property type="match status" value="1"/>
</dbReference>
<comment type="caution">
    <text evidence="4">The sequence shown here is derived from an EMBL/GenBank/DDBJ whole genome shotgun (WGS) entry which is preliminary data.</text>
</comment>
<dbReference type="PIRSF" id="PIRSF018266">
    <property type="entry name" value="FecR"/>
    <property type="match status" value="1"/>
</dbReference>
<dbReference type="Proteomes" id="UP000680038">
    <property type="component" value="Unassembled WGS sequence"/>
</dbReference>
<gene>
    <name evidence="4" type="ORF">DYBT9275_02466</name>
</gene>
<organism evidence="4 5">
    <name type="scientific">Dyadobacter helix</name>
    <dbReference type="NCBI Taxonomy" id="2822344"/>
    <lineage>
        <taxon>Bacteria</taxon>
        <taxon>Pseudomonadati</taxon>
        <taxon>Bacteroidota</taxon>
        <taxon>Cytophagia</taxon>
        <taxon>Cytophagales</taxon>
        <taxon>Spirosomataceae</taxon>
        <taxon>Dyadobacter</taxon>
    </lineage>
</organism>
<feature type="transmembrane region" description="Helical" evidence="1">
    <location>
        <begin position="96"/>
        <end position="115"/>
    </location>
</feature>
<keyword evidence="1" id="KW-0472">Membrane</keyword>
<sequence length="337" mass="38561">MNSDINKELIFNYFSGRASALQKKGIEEWAEIPAHREQFFVWLQEWEQQNSQYYPDTEKGMARHRARMQQLHTAPNKQEEELILDEKKPAFGISRINWLVAATIALAVLSGAWLFRDNIRYQMYRTDFSEIQRITLTDGSKVVLNANSSLHVPRFGFGSKTREVILNGEADFDIVHTKDHQRFIVKTSKTLEIVVLGTQFNVYTRPRGTKVILNQGKVQLNYQEGTARKKLTMKPGDLVTMDVYGRASLRKTDNPEKFSAWKAHRFVFDKTTLREVCHLFEDNFGVTVQIPDSSLAQLTISGSFTALNAEELLGILTDDSGLNYQKSPDGETIILSY</sequence>
<feature type="domain" description="Protein FecR C-terminal" evidence="3">
    <location>
        <begin position="265"/>
        <end position="334"/>
    </location>
</feature>
<feature type="domain" description="FecR protein" evidence="2">
    <location>
        <begin position="124"/>
        <end position="219"/>
    </location>
</feature>
<keyword evidence="1" id="KW-0812">Transmembrane</keyword>
<reference evidence="4" key="1">
    <citation type="submission" date="2021-04" db="EMBL/GenBank/DDBJ databases">
        <authorList>
            <person name="Rodrigo-Torres L."/>
            <person name="Arahal R. D."/>
            <person name="Lucena T."/>
        </authorList>
    </citation>
    <scope>NUCLEOTIDE SEQUENCE</scope>
    <source>
        <strain evidence="4">CECT 9275</strain>
    </source>
</reference>
<protein>
    <recommendedName>
        <fullName evidence="6">FecR family protein</fullName>
    </recommendedName>
</protein>
<dbReference type="InterPro" id="IPR032508">
    <property type="entry name" value="FecR_C"/>
</dbReference>
<accession>A0A916JD45</accession>
<keyword evidence="5" id="KW-1185">Reference proteome</keyword>
<keyword evidence="1" id="KW-1133">Transmembrane helix</keyword>
<dbReference type="Pfam" id="PF16344">
    <property type="entry name" value="FecR_C"/>
    <property type="match status" value="1"/>
</dbReference>
<evidence type="ECO:0000259" key="3">
    <source>
        <dbReference type="Pfam" id="PF16344"/>
    </source>
</evidence>
<evidence type="ECO:0008006" key="6">
    <source>
        <dbReference type="Google" id="ProtNLM"/>
    </source>
</evidence>
<dbReference type="InterPro" id="IPR006860">
    <property type="entry name" value="FecR"/>
</dbReference>
<dbReference type="PANTHER" id="PTHR30273:SF2">
    <property type="entry name" value="PROTEIN FECR"/>
    <property type="match status" value="1"/>
</dbReference>
<dbReference type="Pfam" id="PF04773">
    <property type="entry name" value="FecR"/>
    <property type="match status" value="1"/>
</dbReference>
<dbReference type="GO" id="GO:0016989">
    <property type="term" value="F:sigma factor antagonist activity"/>
    <property type="evidence" value="ECO:0007669"/>
    <property type="project" value="TreeGrafter"/>
</dbReference>
<dbReference type="Gene3D" id="2.60.120.1440">
    <property type="match status" value="1"/>
</dbReference>
<evidence type="ECO:0000259" key="2">
    <source>
        <dbReference type="Pfam" id="PF04773"/>
    </source>
</evidence>
<proteinExistence type="predicted"/>
<dbReference type="AlphaFoldDB" id="A0A916JD45"/>
<evidence type="ECO:0000313" key="5">
    <source>
        <dbReference type="Proteomes" id="UP000680038"/>
    </source>
</evidence>
<evidence type="ECO:0000256" key="1">
    <source>
        <dbReference type="SAM" id="Phobius"/>
    </source>
</evidence>
<dbReference type="Gene3D" id="3.55.50.30">
    <property type="match status" value="1"/>
</dbReference>
<dbReference type="EMBL" id="CAJRAF010000002">
    <property type="protein sequence ID" value="CAG5000451.1"/>
    <property type="molecule type" value="Genomic_DNA"/>
</dbReference>
<evidence type="ECO:0000313" key="4">
    <source>
        <dbReference type="EMBL" id="CAG5000451.1"/>
    </source>
</evidence>
<dbReference type="InterPro" id="IPR012373">
    <property type="entry name" value="Ferrdict_sens_TM"/>
</dbReference>
<dbReference type="RefSeq" id="WP_215239101.1">
    <property type="nucleotide sequence ID" value="NZ_CAJRAF010000002.1"/>
</dbReference>